<evidence type="ECO:0000313" key="3">
    <source>
        <dbReference type="Proteomes" id="UP000520011"/>
    </source>
</evidence>
<evidence type="ECO:0000313" key="2">
    <source>
        <dbReference type="EMBL" id="MBB5323083.1"/>
    </source>
</evidence>
<name>A0A7W8MTR3_9BACL</name>
<reference evidence="2 3" key="1">
    <citation type="submission" date="2020-08" db="EMBL/GenBank/DDBJ databases">
        <title>Genomic Encyclopedia of Type Strains, Phase IV (KMG-IV): sequencing the most valuable type-strain genomes for metagenomic binning, comparative biology and taxonomic classification.</title>
        <authorList>
            <person name="Goeker M."/>
        </authorList>
    </citation>
    <scope>NUCLEOTIDE SEQUENCE [LARGE SCALE GENOMIC DNA]</scope>
    <source>
        <strain evidence="2 3">DSM 16325</strain>
    </source>
</reference>
<organism evidence="2 3">
    <name type="scientific">Anoxybacteroides tepidamans</name>
    <dbReference type="NCBI Taxonomy" id="265948"/>
    <lineage>
        <taxon>Bacteria</taxon>
        <taxon>Bacillati</taxon>
        <taxon>Bacillota</taxon>
        <taxon>Bacilli</taxon>
        <taxon>Bacillales</taxon>
        <taxon>Anoxybacillaceae</taxon>
        <taxon>Anoxybacteroides</taxon>
    </lineage>
</organism>
<dbReference type="EMBL" id="JACHEP010000001">
    <property type="protein sequence ID" value="MBB5323083.1"/>
    <property type="molecule type" value="Genomic_DNA"/>
</dbReference>
<dbReference type="InterPro" id="IPR027417">
    <property type="entry name" value="P-loop_NTPase"/>
</dbReference>
<dbReference type="InterPro" id="IPR012381">
    <property type="entry name" value="EutP_PduV"/>
</dbReference>
<sequence length="147" mass="16245">MKKGKVLVIGPIGSGKSTLIKILLGIKERPVTKTQALEYANWIIDSPGEYSQNPMYYRTLMATALEAKVLLIIQDSTRKDVVLPPNFASGFPLVPIGVVTKIDHPNADIQTATQLLRTILPVGEIYYTSSVTFAGIEELKRRILSYL</sequence>
<proteinExistence type="inferred from homology"/>
<dbReference type="GO" id="GO:0006576">
    <property type="term" value="P:biogenic amine metabolic process"/>
    <property type="evidence" value="ECO:0007669"/>
    <property type="project" value="InterPro"/>
</dbReference>
<dbReference type="GO" id="GO:0005524">
    <property type="term" value="F:ATP binding"/>
    <property type="evidence" value="ECO:0007669"/>
    <property type="project" value="UniProtKB-UniRule"/>
</dbReference>
<dbReference type="PANTHER" id="PTHR40453:SF1">
    <property type="entry name" value="PROTEIN YOEF"/>
    <property type="match status" value="1"/>
</dbReference>
<dbReference type="AlphaFoldDB" id="A0A7W8MTR3"/>
<protein>
    <submittedName>
        <fullName evidence="2">Ethanolamine utilization protein EutP</fullName>
    </submittedName>
</protein>
<gene>
    <name evidence="2" type="ORF">HNQ34_000160</name>
</gene>
<keyword evidence="3" id="KW-1185">Reference proteome</keyword>
<dbReference type="CDD" id="cd00882">
    <property type="entry name" value="Ras_like_GTPase"/>
    <property type="match status" value="1"/>
</dbReference>
<dbReference type="Gene3D" id="3.40.50.300">
    <property type="entry name" value="P-loop containing nucleotide triphosphate hydrolases"/>
    <property type="match status" value="1"/>
</dbReference>
<comment type="similarity">
    <text evidence="1">Belongs to the EutP/PduV family.</text>
</comment>
<evidence type="ECO:0000256" key="1">
    <source>
        <dbReference type="PIRNR" id="PIRNR036409"/>
    </source>
</evidence>
<dbReference type="Proteomes" id="UP000520011">
    <property type="component" value="Unassembled WGS sequence"/>
</dbReference>
<dbReference type="Pfam" id="PF10662">
    <property type="entry name" value="PduV-EutP"/>
    <property type="match status" value="1"/>
</dbReference>
<dbReference type="RefSeq" id="WP_183250870.1">
    <property type="nucleotide sequence ID" value="NZ_JACHEP010000001.1"/>
</dbReference>
<keyword evidence="1" id="KW-0547">Nucleotide-binding</keyword>
<dbReference type="SUPFAM" id="SSF52540">
    <property type="entry name" value="P-loop containing nucleoside triphosphate hydrolases"/>
    <property type="match status" value="1"/>
</dbReference>
<dbReference type="PANTHER" id="PTHR40453">
    <property type="entry name" value="PROTEIN YOEF"/>
    <property type="match status" value="1"/>
</dbReference>
<dbReference type="PIRSF" id="PIRSF036409">
    <property type="entry name" value="EutP_PduV"/>
    <property type="match status" value="1"/>
</dbReference>
<comment type="caution">
    <text evidence="2">The sequence shown here is derived from an EMBL/GenBank/DDBJ whole genome shotgun (WGS) entry which is preliminary data.</text>
</comment>
<accession>A0A7W8MTR3</accession>